<evidence type="ECO:0000256" key="9">
    <source>
        <dbReference type="HAMAP-Rule" id="MF_02041"/>
    </source>
</evidence>
<evidence type="ECO:0000256" key="12">
    <source>
        <dbReference type="PIRSR" id="PIRSR006621-2"/>
    </source>
</evidence>
<dbReference type="AlphaFoldDB" id="A0A934IST9"/>
<dbReference type="InterPro" id="IPR018517">
    <property type="entry name" value="tRNA_hU_synthase_CS"/>
</dbReference>
<dbReference type="InterPro" id="IPR004653">
    <property type="entry name" value="DusA"/>
</dbReference>
<dbReference type="HAMAP" id="MF_02041">
    <property type="entry name" value="DusA_subfam"/>
    <property type="match status" value="1"/>
</dbReference>
<feature type="binding site" evidence="9 12">
    <location>
        <position position="66"/>
    </location>
    <ligand>
        <name>FMN</name>
        <dbReference type="ChEBI" id="CHEBI:58210"/>
    </ligand>
</feature>
<dbReference type="InterPro" id="IPR013785">
    <property type="entry name" value="Aldolase_TIM"/>
</dbReference>
<dbReference type="CDD" id="cd02801">
    <property type="entry name" value="DUS_like_FMN"/>
    <property type="match status" value="1"/>
</dbReference>
<comment type="catalytic activity">
    <reaction evidence="9">
        <text>5,6-dihydrouridine(20) in tRNA + NADP(+) = uridine(20) in tRNA + NADPH + H(+)</text>
        <dbReference type="Rhea" id="RHEA:53336"/>
        <dbReference type="Rhea" id="RHEA-COMP:13533"/>
        <dbReference type="Rhea" id="RHEA-COMP:13534"/>
        <dbReference type="ChEBI" id="CHEBI:15378"/>
        <dbReference type="ChEBI" id="CHEBI:57783"/>
        <dbReference type="ChEBI" id="CHEBI:58349"/>
        <dbReference type="ChEBI" id="CHEBI:65315"/>
        <dbReference type="ChEBI" id="CHEBI:74443"/>
        <dbReference type="EC" id="1.3.1.91"/>
    </reaction>
</comment>
<comment type="cofactor">
    <cofactor evidence="1 9 10 12">
        <name>FMN</name>
        <dbReference type="ChEBI" id="CHEBI:58210"/>
    </cofactor>
</comment>
<feature type="active site" description="Proton donor" evidence="9 11">
    <location>
        <position position="96"/>
    </location>
</feature>
<keyword evidence="6 9" id="KW-0521">NADP</keyword>
<keyword evidence="4 9" id="KW-0288">FMN</keyword>
<evidence type="ECO:0000256" key="8">
    <source>
        <dbReference type="ARBA" id="ARBA00023002"/>
    </source>
</evidence>
<evidence type="ECO:0000256" key="4">
    <source>
        <dbReference type="ARBA" id="ARBA00022643"/>
    </source>
</evidence>
<dbReference type="PANTHER" id="PTHR42907:SF1">
    <property type="entry name" value="FMN-LINKED OXIDOREDUCTASES SUPERFAMILY PROTEIN"/>
    <property type="match status" value="1"/>
</dbReference>
<comment type="similarity">
    <text evidence="9">Belongs to the Dus family. DusA subfamily.</text>
</comment>
<feature type="site" description="Interacts with tRNA" evidence="9">
    <location>
        <position position="93"/>
    </location>
</feature>
<dbReference type="Proteomes" id="UP000609531">
    <property type="component" value="Unassembled WGS sequence"/>
</dbReference>
<keyword evidence="5 9" id="KW-0819">tRNA processing</keyword>
<feature type="site" description="Interacts with tRNA; defines subfamily-specific binding signature" evidence="9">
    <location>
        <position position="294"/>
    </location>
</feature>
<evidence type="ECO:0000256" key="2">
    <source>
        <dbReference type="ARBA" id="ARBA00022555"/>
    </source>
</evidence>
<evidence type="ECO:0000313" key="14">
    <source>
        <dbReference type="EMBL" id="MBJ3777983.1"/>
    </source>
</evidence>
<proteinExistence type="inferred from homology"/>
<feature type="site" description="Interacts with tRNA" evidence="9">
    <location>
        <position position="181"/>
    </location>
</feature>
<name>A0A934IST9_9HYPH</name>
<dbReference type="Gene3D" id="3.20.20.70">
    <property type="entry name" value="Aldolase class I"/>
    <property type="match status" value="1"/>
</dbReference>
<dbReference type="NCBIfam" id="NF008774">
    <property type="entry name" value="PRK11815.1"/>
    <property type="match status" value="1"/>
</dbReference>
<comment type="caution">
    <text evidence="14">The sequence shown here is derived from an EMBL/GenBank/DDBJ whole genome shotgun (WGS) entry which is preliminary data.</text>
</comment>
<dbReference type="PROSITE" id="PS01136">
    <property type="entry name" value="UPF0034"/>
    <property type="match status" value="1"/>
</dbReference>
<feature type="binding site" evidence="9 12">
    <location>
        <begin position="205"/>
        <end position="207"/>
    </location>
    <ligand>
        <name>FMN</name>
        <dbReference type="ChEBI" id="CHEBI:58210"/>
    </ligand>
</feature>
<protein>
    <recommendedName>
        <fullName evidence="9">tRNA-dihydrouridine(20/20a) synthase</fullName>
        <ecNumber evidence="9">1.3.1.91</ecNumber>
    </recommendedName>
    <alternativeName>
        <fullName evidence="9">U20-specific dihydrouridine synthase</fullName>
        <shortName evidence="9">U20-specific Dus</shortName>
    </alternativeName>
    <alternativeName>
        <fullName evidence="9">tRNA-dihydrouridine synthase A</fullName>
    </alternativeName>
</protein>
<dbReference type="PANTHER" id="PTHR42907">
    <property type="entry name" value="FMN-LINKED OXIDOREDUCTASES SUPERFAMILY PROTEIN"/>
    <property type="match status" value="1"/>
</dbReference>
<dbReference type="SUPFAM" id="SSF51395">
    <property type="entry name" value="FMN-linked oxidoreductases"/>
    <property type="match status" value="1"/>
</dbReference>
<evidence type="ECO:0000256" key="3">
    <source>
        <dbReference type="ARBA" id="ARBA00022630"/>
    </source>
</evidence>
<keyword evidence="2 9" id="KW-0820">tRNA-binding</keyword>
<comment type="caution">
    <text evidence="9">Lacks conserved residue(s) required for the propagation of feature annotation.</text>
</comment>
<dbReference type="Gene3D" id="1.20.120.1460">
    <property type="match status" value="1"/>
</dbReference>
<feature type="domain" description="DUS-like FMN-binding" evidence="13">
    <location>
        <begin position="11"/>
        <end position="316"/>
    </location>
</feature>
<keyword evidence="12" id="KW-0547">Nucleotide-binding</keyword>
<evidence type="ECO:0000256" key="5">
    <source>
        <dbReference type="ARBA" id="ARBA00022694"/>
    </source>
</evidence>
<feature type="binding site" evidence="9 12">
    <location>
        <position position="134"/>
    </location>
    <ligand>
        <name>FMN</name>
        <dbReference type="ChEBI" id="CHEBI:58210"/>
    </ligand>
</feature>
<evidence type="ECO:0000256" key="11">
    <source>
        <dbReference type="PIRSR" id="PIRSR006621-1"/>
    </source>
</evidence>
<accession>A0A934IST9</accession>
<dbReference type="GO" id="GO:0010181">
    <property type="term" value="F:FMN binding"/>
    <property type="evidence" value="ECO:0007669"/>
    <property type="project" value="UniProtKB-UniRule"/>
</dbReference>
<feature type="binding site" evidence="9 12">
    <location>
        <position position="166"/>
    </location>
    <ligand>
        <name>FMN</name>
        <dbReference type="ChEBI" id="CHEBI:58210"/>
    </ligand>
</feature>
<dbReference type="EMBL" id="JAEKJA010000022">
    <property type="protein sequence ID" value="MBJ3777983.1"/>
    <property type="molecule type" value="Genomic_DNA"/>
</dbReference>
<comment type="catalytic activity">
    <reaction evidence="9">
        <text>5,6-dihydrouridine(20a) in tRNA + NADP(+) = uridine(20a) in tRNA + NADPH + H(+)</text>
        <dbReference type="Rhea" id="RHEA:53344"/>
        <dbReference type="Rhea" id="RHEA-COMP:13535"/>
        <dbReference type="Rhea" id="RHEA-COMP:13536"/>
        <dbReference type="ChEBI" id="CHEBI:15378"/>
        <dbReference type="ChEBI" id="CHEBI:57783"/>
        <dbReference type="ChEBI" id="CHEBI:58349"/>
        <dbReference type="ChEBI" id="CHEBI:65315"/>
        <dbReference type="ChEBI" id="CHEBI:74443"/>
    </reaction>
</comment>
<dbReference type="InterPro" id="IPR001269">
    <property type="entry name" value="DUS_fam"/>
</dbReference>
<gene>
    <name evidence="9 14" type="primary">dusA</name>
    <name evidence="14" type="ORF">JCR33_19950</name>
</gene>
<evidence type="ECO:0000256" key="7">
    <source>
        <dbReference type="ARBA" id="ARBA00022884"/>
    </source>
</evidence>
<evidence type="ECO:0000313" key="15">
    <source>
        <dbReference type="Proteomes" id="UP000609531"/>
    </source>
</evidence>
<reference evidence="14" key="1">
    <citation type="submission" date="2020-12" db="EMBL/GenBank/DDBJ databases">
        <title>Bacterial taxonomy.</title>
        <authorList>
            <person name="Pan X."/>
        </authorList>
    </citation>
    <scope>NUCLEOTIDE SEQUENCE</scope>
    <source>
        <strain evidence="14">B2012</strain>
    </source>
</reference>
<comment type="catalytic activity">
    <reaction evidence="9">
        <text>5,6-dihydrouridine(20) in tRNA + NAD(+) = uridine(20) in tRNA + NADH + H(+)</text>
        <dbReference type="Rhea" id="RHEA:53340"/>
        <dbReference type="Rhea" id="RHEA-COMP:13533"/>
        <dbReference type="Rhea" id="RHEA-COMP:13534"/>
        <dbReference type="ChEBI" id="CHEBI:15378"/>
        <dbReference type="ChEBI" id="CHEBI:57540"/>
        <dbReference type="ChEBI" id="CHEBI:57945"/>
        <dbReference type="ChEBI" id="CHEBI:65315"/>
        <dbReference type="ChEBI" id="CHEBI:74443"/>
        <dbReference type="EC" id="1.3.1.91"/>
    </reaction>
</comment>
<comment type="similarity">
    <text evidence="10">Belongs to the dus family.</text>
</comment>
<keyword evidence="7 9" id="KW-0694">RNA-binding</keyword>
<dbReference type="GO" id="GO:0050660">
    <property type="term" value="F:flavin adenine dinucleotide binding"/>
    <property type="evidence" value="ECO:0007669"/>
    <property type="project" value="InterPro"/>
</dbReference>
<evidence type="ECO:0000256" key="6">
    <source>
        <dbReference type="ARBA" id="ARBA00022857"/>
    </source>
</evidence>
<organism evidence="14 15">
    <name type="scientific">Acuticoccus mangrovi</name>
    <dbReference type="NCBI Taxonomy" id="2796142"/>
    <lineage>
        <taxon>Bacteria</taxon>
        <taxon>Pseudomonadati</taxon>
        <taxon>Pseudomonadota</taxon>
        <taxon>Alphaproteobacteria</taxon>
        <taxon>Hyphomicrobiales</taxon>
        <taxon>Amorphaceae</taxon>
        <taxon>Acuticoccus</taxon>
    </lineage>
</organism>
<comment type="catalytic activity">
    <reaction evidence="9">
        <text>5,6-dihydrouridine(20a) in tRNA + NAD(+) = uridine(20a) in tRNA + NADH + H(+)</text>
        <dbReference type="Rhea" id="RHEA:53348"/>
        <dbReference type="Rhea" id="RHEA-COMP:13535"/>
        <dbReference type="Rhea" id="RHEA-COMP:13536"/>
        <dbReference type="ChEBI" id="CHEBI:15378"/>
        <dbReference type="ChEBI" id="CHEBI:57540"/>
        <dbReference type="ChEBI" id="CHEBI:57945"/>
        <dbReference type="ChEBI" id="CHEBI:65315"/>
        <dbReference type="ChEBI" id="CHEBI:74443"/>
    </reaction>
</comment>
<dbReference type="GO" id="GO:0000049">
    <property type="term" value="F:tRNA binding"/>
    <property type="evidence" value="ECO:0007669"/>
    <property type="project" value="UniProtKB-UniRule"/>
</dbReference>
<dbReference type="InterPro" id="IPR035587">
    <property type="entry name" value="DUS-like_FMN-bd"/>
</dbReference>
<keyword evidence="15" id="KW-1185">Reference proteome</keyword>
<dbReference type="EC" id="1.3.1.91" evidence="9"/>
<dbReference type="RefSeq" id="WP_198883890.1">
    <property type="nucleotide sequence ID" value="NZ_JAEKJA010000022.1"/>
</dbReference>
<feature type="binding site" evidence="9 12">
    <location>
        <begin position="13"/>
        <end position="15"/>
    </location>
    <ligand>
        <name>FMN</name>
        <dbReference type="ChEBI" id="CHEBI:58210"/>
    </ligand>
</feature>
<dbReference type="PIRSF" id="PIRSF006621">
    <property type="entry name" value="Dus"/>
    <property type="match status" value="1"/>
</dbReference>
<keyword evidence="8 9" id="KW-0560">Oxidoreductase</keyword>
<feature type="site" description="Interacts with tRNA; defines subfamily-specific binding signature" evidence="9">
    <location>
        <position position="291"/>
    </location>
</feature>
<evidence type="ECO:0000259" key="13">
    <source>
        <dbReference type="Pfam" id="PF01207"/>
    </source>
</evidence>
<dbReference type="Pfam" id="PF01207">
    <property type="entry name" value="Dus"/>
    <property type="match status" value="1"/>
</dbReference>
<evidence type="ECO:0000256" key="1">
    <source>
        <dbReference type="ARBA" id="ARBA00001917"/>
    </source>
</evidence>
<sequence>MKLYQQHTIAVAPMMDWTDRHCRVFHRRLNPAVQLFSEMVTAKAVIHGDRARLLGFSAEEGAPVLQLGGSDPRELAAASRIAAEWGYGEVNLNVGCPSDRVQGGRFGACLMTEPALVGDCLAAMGEGGLPVSLKCRIGVDDQDTETALDAVADEAVAAGVSAIWVHARKAWLAGLSPAQNRDVPPLDYDRVHRLEARLDIFVGINGGIADAATVARELAVVDGVMIGRAAYQRPGLLAELAGYRGEESFRHRLAVARSMADYAEEWIAAGGRLAHVVRHMLGLFHGEPGARAYRRTLTVAGQAPDAEPDLLRAALEAIERAADTAARRAAEKDAIAA</sequence>
<comment type="function">
    <text evidence="9">Catalyzes the synthesis of 5,6-dihydrouridine (D), a modified base found in the D-loop of most tRNAs, via the reduction of the C5-C6 double bond in target uridines. Specifically modifies U20 and U20a in tRNAs.</text>
</comment>
<evidence type="ECO:0000256" key="10">
    <source>
        <dbReference type="PIRNR" id="PIRNR006621"/>
    </source>
</evidence>
<keyword evidence="3 9" id="KW-0285">Flavoprotein</keyword>
<dbReference type="GO" id="GO:0102264">
    <property type="term" value="F:tRNA-dihydrouridine20 synthase activity"/>
    <property type="evidence" value="ECO:0007669"/>
    <property type="project" value="UniProtKB-EC"/>
</dbReference>
<feature type="binding site" evidence="9 12">
    <location>
        <begin position="227"/>
        <end position="228"/>
    </location>
    <ligand>
        <name>FMN</name>
        <dbReference type="ChEBI" id="CHEBI:58210"/>
    </ligand>
</feature>